<evidence type="ECO:0000313" key="2">
    <source>
        <dbReference type="EnsemblMetazoa" id="ASIC007981-PA"/>
    </source>
</evidence>
<dbReference type="VEuPathDB" id="VectorBase:ASIC007981"/>
<name>A0A084VR75_ANOSI</name>
<sequence>MRIVLAARAEVCGGLTVADRMPNADSPHAGTCPLAAHRLRIKAANPEDGLQ</sequence>
<protein>
    <submittedName>
        <fullName evidence="1 2">Uncharacterized protein</fullName>
    </submittedName>
</protein>
<evidence type="ECO:0000313" key="3">
    <source>
        <dbReference type="Proteomes" id="UP000030765"/>
    </source>
</evidence>
<evidence type="ECO:0000313" key="1">
    <source>
        <dbReference type="EMBL" id="KFB40469.1"/>
    </source>
</evidence>
<gene>
    <name evidence="1" type="ORF">ZHAS_00007981</name>
</gene>
<reference evidence="1 3" key="1">
    <citation type="journal article" date="2014" name="BMC Genomics">
        <title>Genome sequence of Anopheles sinensis provides insight into genetics basis of mosquito competence for malaria parasites.</title>
        <authorList>
            <person name="Zhou D."/>
            <person name="Zhang D."/>
            <person name="Ding G."/>
            <person name="Shi L."/>
            <person name="Hou Q."/>
            <person name="Ye Y."/>
            <person name="Xu Y."/>
            <person name="Zhou H."/>
            <person name="Xiong C."/>
            <person name="Li S."/>
            <person name="Yu J."/>
            <person name="Hong S."/>
            <person name="Yu X."/>
            <person name="Zou P."/>
            <person name="Chen C."/>
            <person name="Chang X."/>
            <person name="Wang W."/>
            <person name="Lv Y."/>
            <person name="Sun Y."/>
            <person name="Ma L."/>
            <person name="Shen B."/>
            <person name="Zhu C."/>
        </authorList>
    </citation>
    <scope>NUCLEOTIDE SEQUENCE [LARGE SCALE GENOMIC DNA]</scope>
</reference>
<accession>A0A084VR75</accession>
<dbReference type="EMBL" id="KE525019">
    <property type="protein sequence ID" value="KFB40469.1"/>
    <property type="molecule type" value="Genomic_DNA"/>
</dbReference>
<proteinExistence type="predicted"/>
<dbReference type="EMBL" id="ATLV01015513">
    <property type="status" value="NOT_ANNOTATED_CDS"/>
    <property type="molecule type" value="Genomic_DNA"/>
</dbReference>
<reference evidence="2" key="2">
    <citation type="submission" date="2020-05" db="UniProtKB">
        <authorList>
            <consortium name="EnsemblMetazoa"/>
        </authorList>
    </citation>
    <scope>IDENTIFICATION</scope>
</reference>
<organism evidence="1">
    <name type="scientific">Anopheles sinensis</name>
    <name type="common">Mosquito</name>
    <dbReference type="NCBI Taxonomy" id="74873"/>
    <lineage>
        <taxon>Eukaryota</taxon>
        <taxon>Metazoa</taxon>
        <taxon>Ecdysozoa</taxon>
        <taxon>Arthropoda</taxon>
        <taxon>Hexapoda</taxon>
        <taxon>Insecta</taxon>
        <taxon>Pterygota</taxon>
        <taxon>Neoptera</taxon>
        <taxon>Endopterygota</taxon>
        <taxon>Diptera</taxon>
        <taxon>Nematocera</taxon>
        <taxon>Culicoidea</taxon>
        <taxon>Culicidae</taxon>
        <taxon>Anophelinae</taxon>
        <taxon>Anopheles</taxon>
    </lineage>
</organism>
<dbReference type="AlphaFoldDB" id="A0A084VR75"/>
<keyword evidence="3" id="KW-1185">Reference proteome</keyword>
<dbReference type="EnsemblMetazoa" id="ASIC007981-RA">
    <property type="protein sequence ID" value="ASIC007981-PA"/>
    <property type="gene ID" value="ASIC007981"/>
</dbReference>
<dbReference type="Proteomes" id="UP000030765">
    <property type="component" value="Unassembled WGS sequence"/>
</dbReference>